<keyword evidence="1" id="KW-0540">Nuclease</keyword>
<name>A0A7W3T8J6_9ACTN</name>
<keyword evidence="1" id="KW-0378">Hydrolase</keyword>
<keyword evidence="2" id="KW-1185">Reference proteome</keyword>
<gene>
    <name evidence="1" type="ORF">FOE67_26275</name>
</gene>
<dbReference type="SUPFAM" id="SSF53098">
    <property type="entry name" value="Ribonuclease H-like"/>
    <property type="match status" value="1"/>
</dbReference>
<evidence type="ECO:0000313" key="2">
    <source>
        <dbReference type="Proteomes" id="UP000530234"/>
    </source>
</evidence>
<accession>A0A7W3T8J6</accession>
<dbReference type="GO" id="GO:0003676">
    <property type="term" value="F:nucleic acid binding"/>
    <property type="evidence" value="ECO:0007669"/>
    <property type="project" value="InterPro"/>
</dbReference>
<evidence type="ECO:0000313" key="1">
    <source>
        <dbReference type="EMBL" id="MBB0232902.1"/>
    </source>
</evidence>
<organism evidence="1 2">
    <name type="scientific">Streptomyces calidiresistens</name>
    <dbReference type="NCBI Taxonomy" id="1485586"/>
    <lineage>
        <taxon>Bacteria</taxon>
        <taxon>Bacillati</taxon>
        <taxon>Actinomycetota</taxon>
        <taxon>Actinomycetes</taxon>
        <taxon>Kitasatosporales</taxon>
        <taxon>Streptomycetaceae</taxon>
        <taxon>Streptomyces</taxon>
    </lineage>
</organism>
<dbReference type="GO" id="GO:0004519">
    <property type="term" value="F:endonuclease activity"/>
    <property type="evidence" value="ECO:0007669"/>
    <property type="project" value="UniProtKB-KW"/>
</dbReference>
<dbReference type="InterPro" id="IPR012337">
    <property type="entry name" value="RNaseH-like_sf"/>
</dbReference>
<protein>
    <submittedName>
        <fullName evidence="1">Holliday junction endonuclease</fullName>
    </submittedName>
</protein>
<dbReference type="InterPro" id="IPR036397">
    <property type="entry name" value="RNaseH_sf"/>
</dbReference>
<comment type="caution">
    <text evidence="1">The sequence shown here is derived from an EMBL/GenBank/DDBJ whole genome shotgun (WGS) entry which is preliminary data.</text>
</comment>
<dbReference type="RefSeq" id="WP_182667418.1">
    <property type="nucleotide sequence ID" value="NZ_VKHS01001279.1"/>
</dbReference>
<dbReference type="EMBL" id="VKHS01001279">
    <property type="protein sequence ID" value="MBB0232902.1"/>
    <property type="molecule type" value="Genomic_DNA"/>
</dbReference>
<proteinExistence type="predicted"/>
<dbReference type="Gene3D" id="3.30.420.10">
    <property type="entry name" value="Ribonuclease H-like superfamily/Ribonuclease H"/>
    <property type="match status" value="1"/>
</dbReference>
<reference evidence="2" key="1">
    <citation type="submission" date="2019-10" db="EMBL/GenBank/DDBJ databases">
        <title>Streptomyces sp. nov., a novel actinobacterium isolated from alkaline environment.</title>
        <authorList>
            <person name="Golinska P."/>
        </authorList>
    </citation>
    <scope>NUCLEOTIDE SEQUENCE [LARGE SCALE GENOMIC DNA]</scope>
    <source>
        <strain evidence="2">DSM 42108</strain>
    </source>
</reference>
<dbReference type="AlphaFoldDB" id="A0A7W3T8J6"/>
<keyword evidence="1" id="KW-0255">Endonuclease</keyword>
<sequence length="190" mass="20289">MNTPNTDAPDTAPRPRPRVVGLDLSITATGIARPDGTTHTVLTRTKDGDRRLLTIRHAVMLHVTTDDRPVDLAVIEDLPTHARAAGITGLVHGAIRTALLEAGVPYALVTPATLKALATGKGNADKTAMAIAAYKRAGQEFTDDNACDAWWLRAAGLHHLGHGEFPLPATHLARLDKVTWPPVRGFPASR</sequence>
<dbReference type="Proteomes" id="UP000530234">
    <property type="component" value="Unassembled WGS sequence"/>
</dbReference>